<organism evidence="1 2">
    <name type="scientific">Gordonia phage Bantam</name>
    <dbReference type="NCBI Taxonomy" id="1887641"/>
    <lineage>
        <taxon>Viruses</taxon>
        <taxon>Duplodnaviria</taxon>
        <taxon>Heunggongvirae</taxon>
        <taxon>Uroviricota</taxon>
        <taxon>Caudoviricetes</taxon>
        <taxon>Bantamvirus</taxon>
        <taxon>Bantamvirus bantam</taxon>
    </lineage>
</organism>
<evidence type="ECO:0000313" key="1">
    <source>
        <dbReference type="EMBL" id="AOE43712.1"/>
    </source>
</evidence>
<name>A0A1B3AYA0_9CAUD</name>
<dbReference type="GeneID" id="29080286"/>
<reference evidence="2" key="1">
    <citation type="submission" date="2016-07" db="EMBL/GenBank/DDBJ databases">
        <authorList>
            <person name="Florea S."/>
            <person name="Webb J.S."/>
            <person name="Jaromczyk J."/>
            <person name="Schardl C.L."/>
        </authorList>
    </citation>
    <scope>NUCLEOTIDE SEQUENCE [LARGE SCALE GENOMIC DNA]</scope>
</reference>
<dbReference type="Pfam" id="PF23841">
    <property type="entry name" value="Phage_tail_terminator_2"/>
    <property type="match status" value="1"/>
</dbReference>
<dbReference type="OrthoDB" id="17215at10239"/>
<dbReference type="EMBL" id="KX557272">
    <property type="protein sequence ID" value="AOE43712.1"/>
    <property type="molecule type" value="Genomic_DNA"/>
</dbReference>
<gene>
    <name evidence="1" type="primary">22</name>
    <name evidence="1" type="ORF">SEA_BANTAM_22</name>
</gene>
<dbReference type="Proteomes" id="UP000202170">
    <property type="component" value="Segment"/>
</dbReference>
<protein>
    <submittedName>
        <fullName evidence="1">Tail terminator</fullName>
    </submittedName>
</protein>
<dbReference type="RefSeq" id="YP_009287491.1">
    <property type="nucleotide sequence ID" value="NC_031074.1"/>
</dbReference>
<evidence type="ECO:0000313" key="2">
    <source>
        <dbReference type="Proteomes" id="UP000202170"/>
    </source>
</evidence>
<dbReference type="KEGG" id="vg:29080286"/>
<keyword evidence="2" id="KW-1185">Reference proteome</keyword>
<proteinExistence type="predicted"/>
<sequence>MTLPDIELLIEQHLSDAVYTDTALPEPPWDDIYPMAVYNRLPAGGVDPDGLADRALVGFLIIGEDRHKAQEAAREVADLMLNDGFAYEIHHDGRDWLIENVEQVSGGANELDVNPDNRFVELSFWVTVSLRF</sequence>
<dbReference type="InterPro" id="IPR057003">
    <property type="entry name" value="Phage_tail_terminator_2"/>
</dbReference>
<accession>A0A1B3AYA0</accession>